<dbReference type="InterPro" id="IPR029071">
    <property type="entry name" value="Ubiquitin-like_domsf"/>
</dbReference>
<dbReference type="SMR" id="A2DXC0"/>
<proteinExistence type="predicted"/>
<dbReference type="CDD" id="cd17039">
    <property type="entry name" value="Ubl_ubiquitin_like"/>
    <property type="match status" value="1"/>
</dbReference>
<dbReference type="AlphaFoldDB" id="A2DXC0"/>
<feature type="compositionally biased region" description="Low complexity" evidence="1">
    <location>
        <begin position="301"/>
        <end position="334"/>
    </location>
</feature>
<gene>
    <name evidence="2" type="ORF">TVAG_397330</name>
</gene>
<reference evidence="2" key="1">
    <citation type="submission" date="2006-10" db="EMBL/GenBank/DDBJ databases">
        <authorList>
            <person name="Amadeo P."/>
            <person name="Zhao Q."/>
            <person name="Wortman J."/>
            <person name="Fraser-Liggett C."/>
            <person name="Carlton J."/>
        </authorList>
    </citation>
    <scope>NUCLEOTIDE SEQUENCE</scope>
    <source>
        <strain evidence="2">G3</strain>
    </source>
</reference>
<keyword evidence="3" id="KW-1185">Reference proteome</keyword>
<protein>
    <recommendedName>
        <fullName evidence="4">Ubiquitin-like domain-containing protein</fullName>
    </recommendedName>
</protein>
<evidence type="ECO:0000256" key="1">
    <source>
        <dbReference type="SAM" id="MobiDB-lite"/>
    </source>
</evidence>
<organism evidence="2 3">
    <name type="scientific">Trichomonas vaginalis (strain ATCC PRA-98 / G3)</name>
    <dbReference type="NCBI Taxonomy" id="412133"/>
    <lineage>
        <taxon>Eukaryota</taxon>
        <taxon>Metamonada</taxon>
        <taxon>Parabasalia</taxon>
        <taxon>Trichomonadida</taxon>
        <taxon>Trichomonadidae</taxon>
        <taxon>Trichomonas</taxon>
    </lineage>
</organism>
<accession>A2DXC0</accession>
<feature type="compositionally biased region" description="Basic and acidic residues" evidence="1">
    <location>
        <begin position="283"/>
        <end position="300"/>
    </location>
</feature>
<dbReference type="Proteomes" id="UP000001542">
    <property type="component" value="Unassembled WGS sequence"/>
</dbReference>
<dbReference type="KEGG" id="tva:4773001"/>
<dbReference type="SUPFAM" id="SSF54236">
    <property type="entry name" value="Ubiquitin-like"/>
    <property type="match status" value="1"/>
</dbReference>
<reference evidence="2" key="2">
    <citation type="journal article" date="2007" name="Science">
        <title>Draft genome sequence of the sexually transmitted pathogen Trichomonas vaginalis.</title>
        <authorList>
            <person name="Carlton J.M."/>
            <person name="Hirt R.P."/>
            <person name="Silva J.C."/>
            <person name="Delcher A.L."/>
            <person name="Schatz M."/>
            <person name="Zhao Q."/>
            <person name="Wortman J.R."/>
            <person name="Bidwell S.L."/>
            <person name="Alsmark U.C.M."/>
            <person name="Besteiro S."/>
            <person name="Sicheritz-Ponten T."/>
            <person name="Noel C.J."/>
            <person name="Dacks J.B."/>
            <person name="Foster P.G."/>
            <person name="Simillion C."/>
            <person name="Van de Peer Y."/>
            <person name="Miranda-Saavedra D."/>
            <person name="Barton G.J."/>
            <person name="Westrop G.D."/>
            <person name="Mueller S."/>
            <person name="Dessi D."/>
            <person name="Fiori P.L."/>
            <person name="Ren Q."/>
            <person name="Paulsen I."/>
            <person name="Zhang H."/>
            <person name="Bastida-Corcuera F.D."/>
            <person name="Simoes-Barbosa A."/>
            <person name="Brown M.T."/>
            <person name="Hayes R.D."/>
            <person name="Mukherjee M."/>
            <person name="Okumura C.Y."/>
            <person name="Schneider R."/>
            <person name="Smith A.J."/>
            <person name="Vanacova S."/>
            <person name="Villalvazo M."/>
            <person name="Haas B.J."/>
            <person name="Pertea M."/>
            <person name="Feldblyum T.V."/>
            <person name="Utterback T.R."/>
            <person name="Shu C.L."/>
            <person name="Osoegawa K."/>
            <person name="de Jong P.J."/>
            <person name="Hrdy I."/>
            <person name="Horvathova L."/>
            <person name="Zubacova Z."/>
            <person name="Dolezal P."/>
            <person name="Malik S.B."/>
            <person name="Logsdon J.M. Jr."/>
            <person name="Henze K."/>
            <person name="Gupta A."/>
            <person name="Wang C.C."/>
            <person name="Dunne R.L."/>
            <person name="Upcroft J.A."/>
            <person name="Upcroft P."/>
            <person name="White O."/>
            <person name="Salzberg S.L."/>
            <person name="Tang P."/>
            <person name="Chiu C.-H."/>
            <person name="Lee Y.-S."/>
            <person name="Embley T.M."/>
            <person name="Coombs G.H."/>
            <person name="Mottram J.C."/>
            <person name="Tachezy J."/>
            <person name="Fraser-Liggett C.M."/>
            <person name="Johnson P.J."/>
        </authorList>
    </citation>
    <scope>NUCLEOTIDE SEQUENCE [LARGE SCALE GENOMIC DNA]</scope>
    <source>
        <strain evidence="2">G3</strain>
    </source>
</reference>
<feature type="compositionally biased region" description="Low complexity" evidence="1">
    <location>
        <begin position="246"/>
        <end position="282"/>
    </location>
</feature>
<dbReference type="VEuPathDB" id="TrichDB:TVAGG3_0672750"/>
<dbReference type="RefSeq" id="XP_001327225.1">
    <property type="nucleotide sequence ID" value="XM_001327190.1"/>
</dbReference>
<evidence type="ECO:0000313" key="3">
    <source>
        <dbReference type="Proteomes" id="UP000001542"/>
    </source>
</evidence>
<dbReference type="InParanoid" id="A2DXC0"/>
<dbReference type="EMBL" id="DS113262">
    <property type="protein sequence ID" value="EAY15002.1"/>
    <property type="molecule type" value="Genomic_DNA"/>
</dbReference>
<feature type="region of interest" description="Disordered" evidence="1">
    <location>
        <begin position="242"/>
        <end position="334"/>
    </location>
</feature>
<dbReference type="VEuPathDB" id="TrichDB:TVAG_397330"/>
<sequence>MAVIKITAIDGKTYDIEVQDDCTCQNAIDKLKDITEFKDQQISLYFNEEKLNDQDKINVSDVSEQNPLIVVCESQLSERVFNLENSFDYFEYPFTQYSYEIIKYGRSKAYKERKSARVPYYPLKKDDFLAPYDEYIKFKQHDEEEEIPEVTARNEINLPTILTDIQAPTLIYRKQTKPKHDIYTADEEIPTLTFIAADNTRVVRRVNEVIEPDQPLEGDQPQENADNQNVQQNQNNENQHENAPIQIDNDNNQNNDNGNNQQNDLQPNQNENQNENNILENNQENHADNDNGHDNNDDIHQNQQQNPNNENHENNIGQDRPRPANNNRDNNNQRNQADLLGENLRYLQELFNPRDENESPMPPIELPNHEMLNVPFNQVLRKIRDIKNGKGDVADKESAMVISDFLDKFNQNAENALRFSDEISRISRISTIREEGGIQEEEGEPKVDADQFEEILQSAQFMEEEDYDDDFTQLKVGRVRRQKLLRQDIESIRSREYDELSITMNENYTNAERHEITNLSKIGFDFSLIISKYEENGRDFDKTRRALIKLL</sequence>
<evidence type="ECO:0008006" key="4">
    <source>
        <dbReference type="Google" id="ProtNLM"/>
    </source>
</evidence>
<evidence type="ECO:0000313" key="2">
    <source>
        <dbReference type="EMBL" id="EAY15002.1"/>
    </source>
</evidence>
<name>A2DXC0_TRIV3</name>